<evidence type="ECO:0000259" key="14">
    <source>
        <dbReference type="PROSITE" id="PS50885"/>
    </source>
</evidence>
<dbReference type="PROSITE" id="PS50885">
    <property type="entry name" value="HAMP"/>
    <property type="match status" value="1"/>
</dbReference>
<reference evidence="16" key="1">
    <citation type="submission" date="2017-09" db="EMBL/GenBank/DDBJ databases">
        <authorList>
            <person name="Varghese N."/>
            <person name="Submissions S."/>
        </authorList>
    </citation>
    <scope>NUCLEOTIDE SEQUENCE [LARGE SCALE GENOMIC DNA]</scope>
    <source>
        <strain evidence="16">USBA 140</strain>
    </source>
</reference>
<dbReference type="PROSITE" id="PS50192">
    <property type="entry name" value="T_SNARE"/>
    <property type="match status" value="1"/>
</dbReference>
<evidence type="ECO:0000256" key="9">
    <source>
        <dbReference type="ARBA" id="ARBA00029447"/>
    </source>
</evidence>
<evidence type="ECO:0000259" key="12">
    <source>
        <dbReference type="PROSITE" id="PS50111"/>
    </source>
</evidence>
<dbReference type="SUPFAM" id="SSF58104">
    <property type="entry name" value="Methyl-accepting chemotaxis protein (MCP) signaling domain"/>
    <property type="match status" value="1"/>
</dbReference>
<keyword evidence="16" id="KW-1185">Reference proteome</keyword>
<dbReference type="Pfam" id="PF00015">
    <property type="entry name" value="MCPsignal"/>
    <property type="match status" value="1"/>
</dbReference>
<dbReference type="InterPro" id="IPR000727">
    <property type="entry name" value="T_SNARE_dom"/>
</dbReference>
<evidence type="ECO:0000256" key="8">
    <source>
        <dbReference type="ARBA" id="ARBA00023224"/>
    </source>
</evidence>
<dbReference type="InterPro" id="IPR004090">
    <property type="entry name" value="Chemotax_Me-accpt_rcpt"/>
</dbReference>
<evidence type="ECO:0000313" key="16">
    <source>
        <dbReference type="Proteomes" id="UP000219621"/>
    </source>
</evidence>
<dbReference type="GO" id="GO:0007165">
    <property type="term" value="P:signal transduction"/>
    <property type="evidence" value="ECO:0007669"/>
    <property type="project" value="UniProtKB-KW"/>
</dbReference>
<evidence type="ECO:0000256" key="1">
    <source>
        <dbReference type="ARBA" id="ARBA00004429"/>
    </source>
</evidence>
<evidence type="ECO:0000256" key="5">
    <source>
        <dbReference type="ARBA" id="ARBA00022692"/>
    </source>
</evidence>
<keyword evidence="3" id="KW-0145">Chemotaxis</keyword>
<keyword evidence="6 11" id="KW-1133">Transmembrane helix</keyword>
<dbReference type="AlphaFoldDB" id="A0A286GQ22"/>
<keyword evidence="7 11" id="KW-0472">Membrane</keyword>
<feature type="transmembrane region" description="Helical" evidence="11">
    <location>
        <begin position="335"/>
        <end position="355"/>
    </location>
</feature>
<dbReference type="GO" id="GO:0004888">
    <property type="term" value="F:transmembrane signaling receptor activity"/>
    <property type="evidence" value="ECO:0007669"/>
    <property type="project" value="InterPro"/>
</dbReference>
<dbReference type="Gene3D" id="1.10.287.950">
    <property type="entry name" value="Methyl-accepting chemotaxis protein"/>
    <property type="match status" value="1"/>
</dbReference>
<dbReference type="CDD" id="cd06225">
    <property type="entry name" value="HAMP"/>
    <property type="match status" value="1"/>
</dbReference>
<sequence>MLRGMSIAAKLPALIVGTAVIAVGATTWIAYDRSSTALAEAAEEKLVAVRDARRATVGQYLDAIRQDLSVTAASPAVASALGEFAAAYGALPAAEEALKGTYVRRDRPAEALGAYATAHDRRHPWFKQLQEERGYYDVFLIDHQGRVVYTVFKESDLGSDLMNGPFAGSGLAQAFREARQLAEAGGAGQAFVDFAPYAPSAGAPAGFVAAPVRDQGGRFLGVLAFQMPIDRIDAVMQEPSGLGRTGETYLVGTDGLMRSNSRLAQSDTLLKTKVDTSAAAAALAGQSGVQEVRDYRGEWVVSAYAPLTVQGTTYAILAEADSAEIFAPVVRLRTILLAAGGLVVAAVAALGFWFSRSLTRPLSRMTGAMNRLARGDLSTEIPDRDRTDEIGAMAAAMGIFADNARKVEEMKAEQAAAEERAAAARRQSMLDMADRFEKSVGAVVGDVFRAAESMQDASQSVSAAADQTSRQASAVAAAAEQTSANVQTVASATEELSATTAEIARQVEQAKTVAQAAVREAVETTGVMRGLAGAVDSIGTVVTLIGDIADQTNLLALNATIEAARAGDAGKGFAVVANEVKHLATQTSRATEDITRQIQEVQQATDRSVTAIDHFSQTIRRIEDISTAIAAATEEQDAAMQEIARNVQQAAAGTQEVTSNIEGVSVAARESGEAASTVLGNSKALGKEATALRGQVEDFLRQIRAA</sequence>
<evidence type="ECO:0000256" key="7">
    <source>
        <dbReference type="ARBA" id="ARBA00023136"/>
    </source>
</evidence>
<dbReference type="Gene3D" id="3.30.450.20">
    <property type="entry name" value="PAS domain"/>
    <property type="match status" value="1"/>
</dbReference>
<dbReference type="EMBL" id="OCNJ01000007">
    <property type="protein sequence ID" value="SOD97637.1"/>
    <property type="molecule type" value="Genomic_DNA"/>
</dbReference>
<comment type="similarity">
    <text evidence="9">Belongs to the methyl-accepting chemotaxis (MCP) protein family.</text>
</comment>
<comment type="subcellular location">
    <subcellularLocation>
        <location evidence="1">Cell inner membrane</location>
        <topology evidence="1">Multi-pass membrane protein</topology>
    </subcellularLocation>
</comment>
<dbReference type="Pfam" id="PF00672">
    <property type="entry name" value="HAMP"/>
    <property type="match status" value="1"/>
</dbReference>
<keyword evidence="4" id="KW-0997">Cell inner membrane</keyword>
<feature type="domain" description="T-SNARE coiled-coil homology" evidence="13">
    <location>
        <begin position="602"/>
        <end position="664"/>
    </location>
</feature>
<accession>A0A286GQ22</accession>
<keyword evidence="8 10" id="KW-0807">Transducer</keyword>
<dbReference type="PANTHER" id="PTHR32089">
    <property type="entry name" value="METHYL-ACCEPTING CHEMOTAXIS PROTEIN MCPB"/>
    <property type="match status" value="1"/>
</dbReference>
<dbReference type="Gene3D" id="6.10.340.10">
    <property type="match status" value="1"/>
</dbReference>
<evidence type="ECO:0000313" key="15">
    <source>
        <dbReference type="EMBL" id="SOD97637.1"/>
    </source>
</evidence>
<dbReference type="Proteomes" id="UP000219621">
    <property type="component" value="Unassembled WGS sequence"/>
</dbReference>
<feature type="domain" description="Methyl-accepting transducer" evidence="12">
    <location>
        <begin position="450"/>
        <end position="665"/>
    </location>
</feature>
<keyword evidence="2" id="KW-1003">Cell membrane</keyword>
<organism evidence="15 16">
    <name type="scientific">Caenispirillum bisanense</name>
    <dbReference type="NCBI Taxonomy" id="414052"/>
    <lineage>
        <taxon>Bacteria</taxon>
        <taxon>Pseudomonadati</taxon>
        <taxon>Pseudomonadota</taxon>
        <taxon>Alphaproteobacteria</taxon>
        <taxon>Rhodospirillales</taxon>
        <taxon>Novispirillaceae</taxon>
        <taxon>Caenispirillum</taxon>
    </lineage>
</organism>
<dbReference type="SMART" id="SM00304">
    <property type="entry name" value="HAMP"/>
    <property type="match status" value="1"/>
</dbReference>
<evidence type="ECO:0000256" key="2">
    <source>
        <dbReference type="ARBA" id="ARBA00022475"/>
    </source>
</evidence>
<gene>
    <name evidence="15" type="ORF">SAMN05421508_10732</name>
</gene>
<keyword evidence="5 11" id="KW-0812">Transmembrane</keyword>
<evidence type="ECO:0000256" key="6">
    <source>
        <dbReference type="ARBA" id="ARBA00022989"/>
    </source>
</evidence>
<dbReference type="SMART" id="SM00283">
    <property type="entry name" value="MA"/>
    <property type="match status" value="1"/>
</dbReference>
<dbReference type="PROSITE" id="PS50111">
    <property type="entry name" value="CHEMOTAXIS_TRANSDUC_2"/>
    <property type="match status" value="1"/>
</dbReference>
<dbReference type="InterPro" id="IPR003660">
    <property type="entry name" value="HAMP_dom"/>
</dbReference>
<evidence type="ECO:0000259" key="13">
    <source>
        <dbReference type="PROSITE" id="PS50192"/>
    </source>
</evidence>
<feature type="domain" description="HAMP" evidence="14">
    <location>
        <begin position="356"/>
        <end position="409"/>
    </location>
</feature>
<dbReference type="InterPro" id="IPR033479">
    <property type="entry name" value="dCache_1"/>
</dbReference>
<proteinExistence type="inferred from homology"/>
<dbReference type="PRINTS" id="PR00260">
    <property type="entry name" value="CHEMTRNSDUCR"/>
</dbReference>
<evidence type="ECO:0000256" key="11">
    <source>
        <dbReference type="SAM" id="Phobius"/>
    </source>
</evidence>
<feature type="transmembrane region" description="Helical" evidence="11">
    <location>
        <begin position="12"/>
        <end position="31"/>
    </location>
</feature>
<dbReference type="GO" id="GO:0005886">
    <property type="term" value="C:plasma membrane"/>
    <property type="evidence" value="ECO:0007669"/>
    <property type="project" value="UniProtKB-SubCell"/>
</dbReference>
<dbReference type="Pfam" id="PF02743">
    <property type="entry name" value="dCache_1"/>
    <property type="match status" value="1"/>
</dbReference>
<evidence type="ECO:0000256" key="10">
    <source>
        <dbReference type="PROSITE-ProRule" id="PRU00284"/>
    </source>
</evidence>
<dbReference type="GO" id="GO:0006935">
    <property type="term" value="P:chemotaxis"/>
    <property type="evidence" value="ECO:0007669"/>
    <property type="project" value="UniProtKB-KW"/>
</dbReference>
<evidence type="ECO:0000256" key="3">
    <source>
        <dbReference type="ARBA" id="ARBA00022500"/>
    </source>
</evidence>
<name>A0A286GQ22_9PROT</name>
<protein>
    <submittedName>
        <fullName evidence="15">Methyl-accepting chemotaxis protein</fullName>
    </submittedName>
</protein>
<dbReference type="InterPro" id="IPR004089">
    <property type="entry name" value="MCPsignal_dom"/>
</dbReference>
<evidence type="ECO:0000256" key="4">
    <source>
        <dbReference type="ARBA" id="ARBA00022519"/>
    </source>
</evidence>
<dbReference type="PANTHER" id="PTHR32089:SF112">
    <property type="entry name" value="LYSOZYME-LIKE PROTEIN-RELATED"/>
    <property type="match status" value="1"/>
</dbReference>
<dbReference type="CDD" id="cd18774">
    <property type="entry name" value="PDC2_HK_sensor"/>
    <property type="match status" value="1"/>
</dbReference>